<dbReference type="InterPro" id="IPR006913">
    <property type="entry name" value="CENP-V/GFA"/>
</dbReference>
<evidence type="ECO:0000313" key="7">
    <source>
        <dbReference type="Proteomes" id="UP000244913"/>
    </source>
</evidence>
<dbReference type="SUPFAM" id="SSF51316">
    <property type="entry name" value="Mss4-like"/>
    <property type="match status" value="1"/>
</dbReference>
<feature type="domain" description="CENP-V/GFA" evidence="5">
    <location>
        <begin position="14"/>
        <end position="96"/>
    </location>
</feature>
<dbReference type="GO" id="GO:0046872">
    <property type="term" value="F:metal ion binding"/>
    <property type="evidence" value="ECO:0007669"/>
    <property type="project" value="UniProtKB-KW"/>
</dbReference>
<accession>A0A2T9IVP5</accession>
<keyword evidence="4" id="KW-0456">Lyase</keyword>
<name>A0A2T9IVP5_9CAUL</name>
<dbReference type="AlphaFoldDB" id="A0A2T9IVP5"/>
<gene>
    <name evidence="6" type="ORF">DDF65_25185</name>
</gene>
<dbReference type="Gene3D" id="3.90.1590.10">
    <property type="entry name" value="glutathione-dependent formaldehyde- activating enzyme (gfa)"/>
    <property type="match status" value="1"/>
</dbReference>
<dbReference type="GO" id="GO:0016846">
    <property type="term" value="F:carbon-sulfur lyase activity"/>
    <property type="evidence" value="ECO:0007669"/>
    <property type="project" value="InterPro"/>
</dbReference>
<evidence type="ECO:0000256" key="3">
    <source>
        <dbReference type="ARBA" id="ARBA00022833"/>
    </source>
</evidence>
<keyword evidence="2" id="KW-0479">Metal-binding</keyword>
<evidence type="ECO:0000259" key="5">
    <source>
        <dbReference type="Pfam" id="PF04828"/>
    </source>
</evidence>
<reference evidence="6 7" key="1">
    <citation type="submission" date="2018-04" db="EMBL/GenBank/DDBJ databases">
        <title>The genome sequence of Caulobacter sp. 736.</title>
        <authorList>
            <person name="Gao J."/>
            <person name="Sun J."/>
        </authorList>
    </citation>
    <scope>NUCLEOTIDE SEQUENCE [LARGE SCALE GENOMIC DNA]</scope>
    <source>
        <strain evidence="6 7">736</strain>
    </source>
</reference>
<keyword evidence="7" id="KW-1185">Reference proteome</keyword>
<organism evidence="6 7">
    <name type="scientific">Caulobacter radicis</name>
    <dbReference type="NCBI Taxonomy" id="2172650"/>
    <lineage>
        <taxon>Bacteria</taxon>
        <taxon>Pseudomonadati</taxon>
        <taxon>Pseudomonadota</taxon>
        <taxon>Alphaproteobacteria</taxon>
        <taxon>Caulobacterales</taxon>
        <taxon>Caulobacteraceae</taxon>
        <taxon>Caulobacter</taxon>
    </lineage>
</organism>
<dbReference type="EMBL" id="QDKP01000067">
    <property type="protein sequence ID" value="PVM70925.1"/>
    <property type="molecule type" value="Genomic_DNA"/>
</dbReference>
<sequence length="117" mass="13235">MNEDELESLAARLTCRKAHASAFNLFVVFAPSQVTIKGDVVGWSSSPGYVRYFCPRCGSRVFAENAGADETREYEVSLGRFDEAGVFVPQYESWTRHREPWLEPLWVPQSEASRQGD</sequence>
<evidence type="ECO:0000256" key="1">
    <source>
        <dbReference type="ARBA" id="ARBA00005495"/>
    </source>
</evidence>
<protein>
    <submittedName>
        <fullName evidence="6">GFA family protein</fullName>
    </submittedName>
</protein>
<dbReference type="InterPro" id="IPR011057">
    <property type="entry name" value="Mss4-like_sf"/>
</dbReference>
<evidence type="ECO:0000256" key="2">
    <source>
        <dbReference type="ARBA" id="ARBA00022723"/>
    </source>
</evidence>
<keyword evidence="3" id="KW-0862">Zinc</keyword>
<comment type="caution">
    <text evidence="6">The sequence shown here is derived from an EMBL/GenBank/DDBJ whole genome shotgun (WGS) entry which is preliminary data.</text>
</comment>
<dbReference type="Pfam" id="PF04828">
    <property type="entry name" value="GFA"/>
    <property type="match status" value="1"/>
</dbReference>
<dbReference type="PANTHER" id="PTHR33337:SF40">
    <property type="entry name" value="CENP-V_GFA DOMAIN-CONTAINING PROTEIN-RELATED"/>
    <property type="match status" value="1"/>
</dbReference>
<dbReference type="PANTHER" id="PTHR33337">
    <property type="entry name" value="GFA DOMAIN-CONTAINING PROTEIN"/>
    <property type="match status" value="1"/>
</dbReference>
<dbReference type="Proteomes" id="UP000244913">
    <property type="component" value="Unassembled WGS sequence"/>
</dbReference>
<evidence type="ECO:0000313" key="6">
    <source>
        <dbReference type="EMBL" id="PVM70925.1"/>
    </source>
</evidence>
<proteinExistence type="inferred from homology"/>
<comment type="similarity">
    <text evidence="1">Belongs to the Gfa family.</text>
</comment>
<evidence type="ECO:0000256" key="4">
    <source>
        <dbReference type="ARBA" id="ARBA00023239"/>
    </source>
</evidence>
<dbReference type="RefSeq" id="WP_116570188.1">
    <property type="nucleotide sequence ID" value="NZ_QDKP01000067.1"/>
</dbReference>